<name>A0AAE3UHU7_9BACT</name>
<reference evidence="1" key="1">
    <citation type="submission" date="2023-05" db="EMBL/GenBank/DDBJ databases">
        <authorList>
            <person name="Zhang X."/>
        </authorList>
    </citation>
    <scope>NUCLEOTIDE SEQUENCE</scope>
    <source>
        <strain evidence="1">BD1B2-1</strain>
    </source>
</reference>
<dbReference type="EMBL" id="JASJOU010000022">
    <property type="protein sequence ID" value="MDJ1506413.1"/>
    <property type="molecule type" value="Genomic_DNA"/>
</dbReference>
<organism evidence="1 2">
    <name type="scientific">Xanthocytophaga agilis</name>
    <dbReference type="NCBI Taxonomy" id="3048010"/>
    <lineage>
        <taxon>Bacteria</taxon>
        <taxon>Pseudomonadati</taxon>
        <taxon>Bacteroidota</taxon>
        <taxon>Cytophagia</taxon>
        <taxon>Cytophagales</taxon>
        <taxon>Rhodocytophagaceae</taxon>
        <taxon>Xanthocytophaga</taxon>
    </lineage>
</organism>
<dbReference type="RefSeq" id="WP_314519332.1">
    <property type="nucleotide sequence ID" value="NZ_JASJOU010000022.1"/>
</dbReference>
<sequence length="87" mass="9997">MVHGSKPVLWEGTLDLRFSSEPSPPFCPSERIFLPTPRRGRLLSGHAWQNRRPWDLENILSLKQQAWLYLSQDSFGRTEKGDIFTGG</sequence>
<dbReference type="AlphaFoldDB" id="A0AAE3UHU7"/>
<keyword evidence="2" id="KW-1185">Reference proteome</keyword>
<gene>
    <name evidence="1" type="ORF">QNI22_37520</name>
</gene>
<dbReference type="Proteomes" id="UP001232063">
    <property type="component" value="Unassembled WGS sequence"/>
</dbReference>
<comment type="caution">
    <text evidence="1">The sequence shown here is derived from an EMBL/GenBank/DDBJ whole genome shotgun (WGS) entry which is preliminary data.</text>
</comment>
<evidence type="ECO:0000313" key="1">
    <source>
        <dbReference type="EMBL" id="MDJ1506413.1"/>
    </source>
</evidence>
<evidence type="ECO:0000313" key="2">
    <source>
        <dbReference type="Proteomes" id="UP001232063"/>
    </source>
</evidence>
<accession>A0AAE3UHU7</accession>
<proteinExistence type="predicted"/>
<protein>
    <submittedName>
        <fullName evidence="1">Uncharacterized protein</fullName>
    </submittedName>
</protein>